<dbReference type="EMBL" id="CP065938">
    <property type="protein sequence ID" value="UWX05869.1"/>
    <property type="molecule type" value="Genomic_DNA"/>
</dbReference>
<dbReference type="Pfam" id="PF09424">
    <property type="entry name" value="YqeY"/>
    <property type="match status" value="1"/>
</dbReference>
<dbReference type="PANTHER" id="PTHR28055">
    <property type="entry name" value="ALTERED INHERITANCE OF MITOCHONDRIA PROTEIN 41, MITOCHONDRIAL"/>
    <property type="match status" value="1"/>
</dbReference>
<dbReference type="InterPro" id="IPR042184">
    <property type="entry name" value="YqeY/Aim41_N"/>
</dbReference>
<keyword evidence="2" id="KW-1185">Reference proteome</keyword>
<dbReference type="PANTHER" id="PTHR28055:SF1">
    <property type="entry name" value="ALTERED INHERITANCE OF MITOCHONDRIA PROTEIN 41, MITOCHONDRIAL"/>
    <property type="match status" value="1"/>
</dbReference>
<dbReference type="Proteomes" id="UP001058120">
    <property type="component" value="Chromosome"/>
</dbReference>
<proteinExistence type="predicted"/>
<accession>A0ABY5Y108</accession>
<organism evidence="1 2">
    <name type="scientific">Taurinivorans muris</name>
    <dbReference type="NCBI Taxonomy" id="2787751"/>
    <lineage>
        <taxon>Bacteria</taxon>
        <taxon>Pseudomonadati</taxon>
        <taxon>Thermodesulfobacteriota</taxon>
        <taxon>Desulfovibrionia</taxon>
        <taxon>Desulfovibrionales</taxon>
        <taxon>Desulfovibrionaceae</taxon>
        <taxon>Taurinivorans</taxon>
    </lineage>
</organism>
<dbReference type="InterPro" id="IPR023168">
    <property type="entry name" value="GatB_Yqey_C_2"/>
</dbReference>
<dbReference type="InterPro" id="IPR019004">
    <property type="entry name" value="YqeY/Aim41"/>
</dbReference>
<dbReference type="Gene3D" id="1.10.10.410">
    <property type="match status" value="1"/>
</dbReference>
<dbReference type="InterPro" id="IPR003789">
    <property type="entry name" value="Asn/Gln_tRNA_amidoTrase-B-like"/>
</dbReference>
<evidence type="ECO:0000313" key="1">
    <source>
        <dbReference type="EMBL" id="UWX05869.1"/>
    </source>
</evidence>
<dbReference type="Gene3D" id="1.10.1510.10">
    <property type="entry name" value="Uncharacterised protein YqeY/AIM41 PF09424, N-terminal domain"/>
    <property type="match status" value="1"/>
</dbReference>
<protein>
    <submittedName>
        <fullName evidence="1">GatB/YqeY domain-containing protein</fullName>
    </submittedName>
</protein>
<dbReference type="SUPFAM" id="SSF89095">
    <property type="entry name" value="GatB/YqeY motif"/>
    <property type="match status" value="1"/>
</dbReference>
<dbReference type="RefSeq" id="WP_334315460.1">
    <property type="nucleotide sequence ID" value="NZ_CP065938.1"/>
</dbReference>
<sequence>MSIAERIEKDYVDAYKAKEKVRLETLRLLKTAAKNRQVELKQSLVSLSDDEYMSVLLRQVKQRQESIEVFRSAGRNELADKEQAELEILQEYLPKQLSEEEIHAIIEKVCGPFLAEGMKAMGKVIKSIMDAYKGQVDGKFVSEAVKARLQKG</sequence>
<reference evidence="1" key="1">
    <citation type="submission" date="2020-12" db="EMBL/GenBank/DDBJ databases">
        <title>Taurinivorans muris gen. nov., sp. nov., fundamental and realized metabolic niche of a ubiquitous sulfidogenic bacterium in the murine intestine.</title>
        <authorList>
            <person name="Ye H."/>
            <person name="Hanson B.T."/>
            <person name="Loy A."/>
        </authorList>
    </citation>
    <scope>NUCLEOTIDE SEQUENCE</scope>
    <source>
        <strain evidence="1">LT0009</strain>
    </source>
</reference>
<gene>
    <name evidence="1" type="ORF">JBF11_00635</name>
</gene>
<name>A0ABY5Y108_9BACT</name>
<evidence type="ECO:0000313" key="2">
    <source>
        <dbReference type="Proteomes" id="UP001058120"/>
    </source>
</evidence>